<dbReference type="EC" id="3.5.1.2" evidence="5"/>
<feature type="active site" evidence="18">
    <location>
        <position position="178"/>
    </location>
</feature>
<keyword evidence="8" id="KW-0378">Hydrolase</keyword>
<dbReference type="GO" id="GO:0005737">
    <property type="term" value="C:cytoplasm"/>
    <property type="evidence" value="ECO:0007669"/>
    <property type="project" value="UniProtKB-SubCell"/>
</dbReference>
<evidence type="ECO:0000313" key="21">
    <source>
        <dbReference type="Proteomes" id="UP000294344"/>
    </source>
</evidence>
<organism evidence="20 21">
    <name type="scientific">Buchnera aphidicola</name>
    <name type="common">Cinara curvipes</name>
    <dbReference type="NCBI Taxonomy" id="2518975"/>
    <lineage>
        <taxon>Bacteria</taxon>
        <taxon>Pseudomonadati</taxon>
        <taxon>Pseudomonadota</taxon>
        <taxon>Gammaproteobacteria</taxon>
        <taxon>Enterobacterales</taxon>
        <taxon>Erwiniaceae</taxon>
        <taxon>Buchnera</taxon>
    </lineage>
</organism>
<dbReference type="GO" id="GO:0000105">
    <property type="term" value="P:L-histidine biosynthetic process"/>
    <property type="evidence" value="ECO:0007669"/>
    <property type="project" value="UniProtKB-UniPathway"/>
</dbReference>
<accession>A0A451D695</accession>
<evidence type="ECO:0000256" key="15">
    <source>
        <dbReference type="ARBA" id="ARBA00032399"/>
    </source>
</evidence>
<evidence type="ECO:0000256" key="16">
    <source>
        <dbReference type="ARBA" id="ARBA00047838"/>
    </source>
</evidence>
<evidence type="ECO:0000313" key="20">
    <source>
        <dbReference type="EMBL" id="VFP81369.1"/>
    </source>
</evidence>
<name>A0A451D695_9GAMM</name>
<evidence type="ECO:0000256" key="12">
    <source>
        <dbReference type="ARBA" id="ARBA00025299"/>
    </source>
</evidence>
<keyword evidence="10" id="KW-0368">Histidine biosynthesis</keyword>
<evidence type="ECO:0000256" key="10">
    <source>
        <dbReference type="ARBA" id="ARBA00023102"/>
    </source>
</evidence>
<evidence type="ECO:0000259" key="19">
    <source>
        <dbReference type="Pfam" id="PF00117"/>
    </source>
</evidence>
<dbReference type="GO" id="GO:0016829">
    <property type="term" value="F:lyase activity"/>
    <property type="evidence" value="ECO:0007669"/>
    <property type="project" value="UniProtKB-KW"/>
</dbReference>
<evidence type="ECO:0000256" key="3">
    <source>
        <dbReference type="ARBA" id="ARBA00011152"/>
    </source>
</evidence>
<comment type="subcellular location">
    <subcellularLocation>
        <location evidence="1">Cytoplasm</location>
    </subcellularLocation>
</comment>
<keyword evidence="20" id="KW-0808">Transferase</keyword>
<dbReference type="InterPro" id="IPR010139">
    <property type="entry name" value="Imidazole-glycPsynth_HisH"/>
</dbReference>
<dbReference type="PANTHER" id="PTHR42701">
    <property type="entry name" value="IMIDAZOLE GLYCEROL PHOSPHATE SYNTHASE SUBUNIT HISH"/>
    <property type="match status" value="1"/>
</dbReference>
<evidence type="ECO:0000256" key="8">
    <source>
        <dbReference type="ARBA" id="ARBA00022801"/>
    </source>
</evidence>
<dbReference type="EC" id="4.3.2.10" evidence="4"/>
<evidence type="ECO:0000256" key="17">
    <source>
        <dbReference type="ARBA" id="ARBA00049534"/>
    </source>
</evidence>
<evidence type="ECO:0000256" key="9">
    <source>
        <dbReference type="ARBA" id="ARBA00022962"/>
    </source>
</evidence>
<evidence type="ECO:0000256" key="11">
    <source>
        <dbReference type="ARBA" id="ARBA00023239"/>
    </source>
</evidence>
<evidence type="ECO:0000256" key="4">
    <source>
        <dbReference type="ARBA" id="ARBA00012809"/>
    </source>
</evidence>
<feature type="domain" description="Glutamine amidotransferase" evidence="19">
    <location>
        <begin position="5"/>
        <end position="194"/>
    </location>
</feature>
<evidence type="ECO:0000256" key="14">
    <source>
        <dbReference type="ARBA" id="ARBA00031411"/>
    </source>
</evidence>
<evidence type="ECO:0000256" key="5">
    <source>
        <dbReference type="ARBA" id="ARBA00012918"/>
    </source>
</evidence>
<evidence type="ECO:0000256" key="7">
    <source>
        <dbReference type="ARBA" id="ARBA00022605"/>
    </source>
</evidence>
<comment type="catalytic activity">
    <reaction evidence="16">
        <text>5-[(5-phospho-1-deoxy-D-ribulos-1-ylimino)methylamino]-1-(5-phospho-beta-D-ribosyl)imidazole-4-carboxamide + L-glutamine = D-erythro-1-(imidazol-4-yl)glycerol 3-phosphate + 5-amino-1-(5-phospho-beta-D-ribosyl)imidazole-4-carboxamide + L-glutamate + H(+)</text>
        <dbReference type="Rhea" id="RHEA:24793"/>
        <dbReference type="ChEBI" id="CHEBI:15378"/>
        <dbReference type="ChEBI" id="CHEBI:29985"/>
        <dbReference type="ChEBI" id="CHEBI:58278"/>
        <dbReference type="ChEBI" id="CHEBI:58359"/>
        <dbReference type="ChEBI" id="CHEBI:58475"/>
        <dbReference type="ChEBI" id="CHEBI:58525"/>
        <dbReference type="EC" id="4.3.2.10"/>
    </reaction>
</comment>
<keyword evidence="20" id="KW-0328">Glycosyltransferase</keyword>
<feature type="active site" description="Nucleophile" evidence="18">
    <location>
        <position position="77"/>
    </location>
</feature>
<dbReference type="InterPro" id="IPR029062">
    <property type="entry name" value="Class_I_gatase-like"/>
</dbReference>
<sequence>MSIVIINTGCSNLYSIQCSIRRLGYLAYVTDSIYEIKKAKKIFLPGIGTSSSVIKFLREKNLLSFIKCTQQPILGICLGMQLLGKYSYEGKKSILLNKVSCLIKKLPNINCSVPHIGWNTVNYTINHELFKNIDNNTRFYFLHSFYMNVNQYTIASSINGIQFCSAIAVKNFFGVQFHPEKSGKPGEQFIKNFLEI</sequence>
<keyword evidence="9" id="KW-0315">Glutamine amidotransferase</keyword>
<dbReference type="InterPro" id="IPR017926">
    <property type="entry name" value="GATASE"/>
</dbReference>
<comment type="catalytic activity">
    <reaction evidence="17">
        <text>L-glutamine + H2O = L-glutamate + NH4(+)</text>
        <dbReference type="Rhea" id="RHEA:15889"/>
        <dbReference type="ChEBI" id="CHEBI:15377"/>
        <dbReference type="ChEBI" id="CHEBI:28938"/>
        <dbReference type="ChEBI" id="CHEBI:29985"/>
        <dbReference type="ChEBI" id="CHEBI:58359"/>
        <dbReference type="EC" id="3.5.1.2"/>
    </reaction>
</comment>
<evidence type="ECO:0000256" key="18">
    <source>
        <dbReference type="PIRSR" id="PIRSR000495-1"/>
    </source>
</evidence>
<dbReference type="SUPFAM" id="SSF52317">
    <property type="entry name" value="Class I glutamine amidotransferase-like"/>
    <property type="match status" value="1"/>
</dbReference>
<dbReference type="PIRSF" id="PIRSF000495">
    <property type="entry name" value="Amidotransf_hisH"/>
    <property type="match status" value="1"/>
</dbReference>
<comment type="function">
    <text evidence="12">IGPS catalyzes the conversion of PRFAR and glutamine to IGP, AICAR and glutamate. The HisH subunit catalyzes the hydrolysis of glutamine to glutamate and ammonia as part of the synthesis of IGP and AICAR. The resulting ammonia molecule is channeled to the active site of HisF.</text>
</comment>
<dbReference type="Pfam" id="PF00117">
    <property type="entry name" value="GATase"/>
    <property type="match status" value="1"/>
</dbReference>
<keyword evidence="7" id="KW-0028">Amino-acid biosynthesis</keyword>
<dbReference type="GO" id="GO:0000107">
    <property type="term" value="F:imidazoleglycerol-phosphate synthase activity"/>
    <property type="evidence" value="ECO:0007669"/>
    <property type="project" value="TreeGrafter"/>
</dbReference>
<comment type="pathway">
    <text evidence="2">Amino-acid biosynthesis; L-histidine biosynthesis; L-histidine from 5-phospho-alpha-D-ribose 1-diphosphate: step 5/9.</text>
</comment>
<dbReference type="Proteomes" id="UP000294344">
    <property type="component" value="Chromosome"/>
</dbReference>
<evidence type="ECO:0000256" key="13">
    <source>
        <dbReference type="ARBA" id="ARBA00030129"/>
    </source>
</evidence>
<dbReference type="Gene3D" id="3.40.50.880">
    <property type="match status" value="1"/>
</dbReference>
<keyword evidence="11" id="KW-0456">Lyase</keyword>
<dbReference type="UniPathway" id="UPA00031">
    <property type="reaction ID" value="UER00010"/>
</dbReference>
<feature type="active site" evidence="18">
    <location>
        <position position="180"/>
    </location>
</feature>
<evidence type="ECO:0000256" key="2">
    <source>
        <dbReference type="ARBA" id="ARBA00005091"/>
    </source>
</evidence>
<dbReference type="OrthoDB" id="9807137at2"/>
<evidence type="ECO:0000256" key="1">
    <source>
        <dbReference type="ARBA" id="ARBA00004496"/>
    </source>
</evidence>
<dbReference type="EMBL" id="LR217710">
    <property type="protein sequence ID" value="VFP81369.1"/>
    <property type="molecule type" value="Genomic_DNA"/>
</dbReference>
<evidence type="ECO:0000256" key="6">
    <source>
        <dbReference type="ARBA" id="ARBA00016320"/>
    </source>
</evidence>
<dbReference type="AlphaFoldDB" id="A0A451D695"/>
<dbReference type="NCBIfam" id="TIGR01855">
    <property type="entry name" value="IMP_synth_hisH"/>
    <property type="match status" value="1"/>
</dbReference>
<dbReference type="PROSITE" id="PS51273">
    <property type="entry name" value="GATASE_TYPE_1"/>
    <property type="match status" value="1"/>
</dbReference>
<protein>
    <recommendedName>
        <fullName evidence="6">Imidazole glycerol phosphate synthase subunit HisH</fullName>
        <ecNumber evidence="5">3.5.1.2</ecNumber>
        <ecNumber evidence="4">4.3.2.10</ecNumber>
    </recommendedName>
    <alternativeName>
        <fullName evidence="13">IGP synthase glutaminase subunit</fullName>
    </alternativeName>
    <alternativeName>
        <fullName evidence="14">IGP synthase subunit HisH</fullName>
    </alternativeName>
    <alternativeName>
        <fullName evidence="15">ImGP synthase subunit HisH</fullName>
    </alternativeName>
</protein>
<dbReference type="GO" id="GO:0004359">
    <property type="term" value="F:glutaminase activity"/>
    <property type="evidence" value="ECO:0007669"/>
    <property type="project" value="UniProtKB-EC"/>
</dbReference>
<dbReference type="RefSeq" id="WP_154029135.1">
    <property type="nucleotide sequence ID" value="NZ_LR217710.1"/>
</dbReference>
<comment type="subunit">
    <text evidence="3">Heterodimer of HisH and HisF.</text>
</comment>
<reference evidence="20 21" key="1">
    <citation type="submission" date="2019-02" db="EMBL/GenBank/DDBJ databases">
        <authorList>
            <person name="Manzano-Marin A."/>
            <person name="Manzano-Marin A."/>
        </authorList>
    </citation>
    <scope>NUCLEOTIDE SEQUENCE [LARGE SCALE GENOMIC DNA]</scope>
    <source>
        <strain evidence="20 21">BuCicurvipes</strain>
    </source>
</reference>
<dbReference type="PRINTS" id="PR00096">
    <property type="entry name" value="GATASE"/>
</dbReference>
<proteinExistence type="predicted"/>
<gene>
    <name evidence="20" type="primary">hisH</name>
    <name evidence="20" type="ORF">BUCICURV3402_073</name>
</gene>
<dbReference type="PANTHER" id="PTHR42701:SF1">
    <property type="entry name" value="IMIDAZOLE GLYCEROL PHOSPHATE SYNTHASE SUBUNIT HISH"/>
    <property type="match status" value="1"/>
</dbReference>